<sequence>SRGREYSLSFKFYELSHKASVGAQGPDRDLAKDWEKEHQSAETIDGSSFYIYLHQPKFINCENNNGNISENMSGTTNAGTSNMFMASKRNLGKVSTLAPQHEQPDENVNDNDVTLRSPGYESEDEYILQEDPCAIIDCKLIINNVCIRSAMEKWRESSKYVEEIHKQDLMRYNILDTTSSSATKARTLFKKHWDDIISTIEGVLTSASTSASADQDTEHDGQAEEVKQYMKEILTNVNSATKLHETIKTEHAKLQADGNIKWKRRALGLMKIFRDQFPNGRNCFQEDQTEDDYIIRFVSRVYIMLFKDKTTLKCSWRKKTLRSSAALLNQSLKDDDRRCSDKIDAILSMKFRAPSHLEHTHYVGDRNKTAKMLKIILNFIKINYSGCFEEFRKIKVYGVQIYDHNFYIYSMCMPFAGIYYFKLEKRFTCPTMTFLLFKQLPKFALNLRMLQDMITSSTESILTYVTNTTSESSDDDTMIDKVKPSPKKNKKKKNE</sequence>
<feature type="compositionally biased region" description="Basic residues" evidence="1">
    <location>
        <begin position="484"/>
        <end position="495"/>
    </location>
</feature>
<feature type="non-terminal residue" evidence="2">
    <location>
        <position position="495"/>
    </location>
</feature>
<dbReference type="AlphaFoldDB" id="A0A9N9CDB6"/>
<organism evidence="2 3">
    <name type="scientific">Paraglomus occultum</name>
    <dbReference type="NCBI Taxonomy" id="144539"/>
    <lineage>
        <taxon>Eukaryota</taxon>
        <taxon>Fungi</taxon>
        <taxon>Fungi incertae sedis</taxon>
        <taxon>Mucoromycota</taxon>
        <taxon>Glomeromycotina</taxon>
        <taxon>Glomeromycetes</taxon>
        <taxon>Paraglomerales</taxon>
        <taxon>Paraglomeraceae</taxon>
        <taxon>Paraglomus</taxon>
    </lineage>
</organism>
<evidence type="ECO:0000313" key="2">
    <source>
        <dbReference type="EMBL" id="CAG8599478.1"/>
    </source>
</evidence>
<proteinExistence type="predicted"/>
<dbReference type="Proteomes" id="UP000789572">
    <property type="component" value="Unassembled WGS sequence"/>
</dbReference>
<evidence type="ECO:0000256" key="1">
    <source>
        <dbReference type="SAM" id="MobiDB-lite"/>
    </source>
</evidence>
<protein>
    <submittedName>
        <fullName evidence="2">51_t:CDS:1</fullName>
    </submittedName>
</protein>
<reference evidence="2" key="1">
    <citation type="submission" date="2021-06" db="EMBL/GenBank/DDBJ databases">
        <authorList>
            <person name="Kallberg Y."/>
            <person name="Tangrot J."/>
            <person name="Rosling A."/>
        </authorList>
    </citation>
    <scope>NUCLEOTIDE SEQUENCE</scope>
    <source>
        <strain evidence="2">IA702</strain>
    </source>
</reference>
<gene>
    <name evidence="2" type="ORF">POCULU_LOCUS7387</name>
</gene>
<name>A0A9N9CDB6_9GLOM</name>
<keyword evidence="3" id="KW-1185">Reference proteome</keyword>
<accession>A0A9N9CDB6</accession>
<dbReference type="EMBL" id="CAJVPJ010001657">
    <property type="protein sequence ID" value="CAG8599478.1"/>
    <property type="molecule type" value="Genomic_DNA"/>
</dbReference>
<feature type="region of interest" description="Disordered" evidence="1">
    <location>
        <begin position="469"/>
        <end position="495"/>
    </location>
</feature>
<evidence type="ECO:0000313" key="3">
    <source>
        <dbReference type="Proteomes" id="UP000789572"/>
    </source>
</evidence>
<dbReference type="OrthoDB" id="2443197at2759"/>
<comment type="caution">
    <text evidence="2">The sequence shown here is derived from an EMBL/GenBank/DDBJ whole genome shotgun (WGS) entry which is preliminary data.</text>
</comment>